<dbReference type="PANTHER" id="PTHR47163">
    <property type="entry name" value="DDE_TNP_IS1595 DOMAIN-CONTAINING PROTEIN"/>
    <property type="match status" value="1"/>
</dbReference>
<accession>A0A8X6RY85</accession>
<keyword evidence="3" id="KW-1185">Reference proteome</keyword>
<dbReference type="NCBIfam" id="NF033547">
    <property type="entry name" value="transpos_IS1595"/>
    <property type="match status" value="1"/>
</dbReference>
<dbReference type="SMART" id="SM01126">
    <property type="entry name" value="DDE_Tnp_IS1595"/>
    <property type="match status" value="1"/>
</dbReference>
<dbReference type="Proteomes" id="UP000887159">
    <property type="component" value="Unassembled WGS sequence"/>
</dbReference>
<gene>
    <name evidence="2" type="ORF">TNCV_3502531</name>
</gene>
<protein>
    <submittedName>
        <fullName evidence="2">Putative isxo2-like transposase domain protein</fullName>
    </submittedName>
</protein>
<dbReference type="InterPro" id="IPR024445">
    <property type="entry name" value="Tnp_ISXO2-like"/>
</dbReference>
<reference evidence="2" key="1">
    <citation type="submission" date="2020-08" db="EMBL/GenBank/DDBJ databases">
        <title>Multicomponent nature underlies the extraordinary mechanical properties of spider dragline silk.</title>
        <authorList>
            <person name="Kono N."/>
            <person name="Nakamura H."/>
            <person name="Mori M."/>
            <person name="Yoshida Y."/>
            <person name="Ohtoshi R."/>
            <person name="Malay A.D."/>
            <person name="Moran D.A.P."/>
            <person name="Tomita M."/>
            <person name="Numata K."/>
            <person name="Arakawa K."/>
        </authorList>
    </citation>
    <scope>NUCLEOTIDE SEQUENCE</scope>
</reference>
<sequence length="247" mass="28193">MGLDCCRPPSESKLQSHSHWTRKSVSRLRIRLCIVPVALHRNHGKRSRLCTVVSPLSRYECPKCEKDMVLRERKGTIDGYEWRCRTKGGENPHDVCKSIRKEVCMVAVLKESEPLGGEGKIVEIDGSMFGKMKYGKGKPVNGQWVFGGVEMNSNKCFFRVVPNRTKEELLSVIKEWLVPGSVIISDCWKAYNCLSHEGYQHLRVNHSLTFKDPETGAHTNSIEGTWSAIKRSLRTMRRMWRANSTTV</sequence>
<dbReference type="PANTHER" id="PTHR47163:SF2">
    <property type="entry name" value="SI:DKEY-17M8.2"/>
    <property type="match status" value="1"/>
</dbReference>
<dbReference type="Pfam" id="PF12762">
    <property type="entry name" value="DDE_Tnp_IS1595"/>
    <property type="match status" value="1"/>
</dbReference>
<evidence type="ECO:0000313" key="2">
    <source>
        <dbReference type="EMBL" id="GFY02371.1"/>
    </source>
</evidence>
<organism evidence="2 3">
    <name type="scientific">Trichonephila clavipes</name>
    <name type="common">Golden silk orbweaver</name>
    <name type="synonym">Nephila clavipes</name>
    <dbReference type="NCBI Taxonomy" id="2585209"/>
    <lineage>
        <taxon>Eukaryota</taxon>
        <taxon>Metazoa</taxon>
        <taxon>Ecdysozoa</taxon>
        <taxon>Arthropoda</taxon>
        <taxon>Chelicerata</taxon>
        <taxon>Arachnida</taxon>
        <taxon>Araneae</taxon>
        <taxon>Araneomorphae</taxon>
        <taxon>Entelegynae</taxon>
        <taxon>Araneoidea</taxon>
        <taxon>Nephilidae</taxon>
        <taxon>Trichonephila</taxon>
    </lineage>
</organism>
<feature type="domain" description="ISXO2-like transposase" evidence="1">
    <location>
        <begin position="114"/>
        <end position="243"/>
    </location>
</feature>
<dbReference type="EMBL" id="BMAU01021233">
    <property type="protein sequence ID" value="GFY02371.1"/>
    <property type="molecule type" value="Genomic_DNA"/>
</dbReference>
<dbReference type="InterPro" id="IPR053164">
    <property type="entry name" value="IS1016-like_transposase"/>
</dbReference>
<comment type="caution">
    <text evidence="2">The sequence shown here is derived from an EMBL/GenBank/DDBJ whole genome shotgun (WGS) entry which is preliminary data.</text>
</comment>
<dbReference type="AlphaFoldDB" id="A0A8X6RY85"/>
<evidence type="ECO:0000259" key="1">
    <source>
        <dbReference type="SMART" id="SM01126"/>
    </source>
</evidence>
<proteinExistence type="predicted"/>
<evidence type="ECO:0000313" key="3">
    <source>
        <dbReference type="Proteomes" id="UP000887159"/>
    </source>
</evidence>
<name>A0A8X6RY85_TRICX</name>